<reference evidence="1 2" key="1">
    <citation type="submission" date="2019-05" db="EMBL/GenBank/DDBJ databases">
        <title>Another draft genome of Portunus trituberculatus and its Hox gene families provides insights of decapod evolution.</title>
        <authorList>
            <person name="Jeong J.-H."/>
            <person name="Song I."/>
            <person name="Kim S."/>
            <person name="Choi T."/>
            <person name="Kim D."/>
            <person name="Ryu S."/>
            <person name="Kim W."/>
        </authorList>
    </citation>
    <scope>NUCLEOTIDE SEQUENCE [LARGE SCALE GENOMIC DNA]</scope>
    <source>
        <tissue evidence="1">Muscle</tissue>
    </source>
</reference>
<accession>A0A5B7ERW3</accession>
<comment type="caution">
    <text evidence="1">The sequence shown here is derived from an EMBL/GenBank/DDBJ whole genome shotgun (WGS) entry which is preliminary data.</text>
</comment>
<evidence type="ECO:0000313" key="1">
    <source>
        <dbReference type="EMBL" id="MPC36902.1"/>
    </source>
</evidence>
<name>A0A5B7ERW3_PORTR</name>
<protein>
    <submittedName>
        <fullName evidence="1">Uncharacterized protein</fullName>
    </submittedName>
</protein>
<keyword evidence="2" id="KW-1185">Reference proteome</keyword>
<sequence>MGGAGVREYTSRESSVIILDGSCPARLQGRGYPAAFPPPPPPPPPPQALLFRSVALFVSEH</sequence>
<evidence type="ECO:0000313" key="2">
    <source>
        <dbReference type="Proteomes" id="UP000324222"/>
    </source>
</evidence>
<dbReference type="Proteomes" id="UP000324222">
    <property type="component" value="Unassembled WGS sequence"/>
</dbReference>
<proteinExistence type="predicted"/>
<gene>
    <name evidence="1" type="ORF">E2C01_030370</name>
</gene>
<organism evidence="1 2">
    <name type="scientific">Portunus trituberculatus</name>
    <name type="common">Swimming crab</name>
    <name type="synonym">Neptunus trituberculatus</name>
    <dbReference type="NCBI Taxonomy" id="210409"/>
    <lineage>
        <taxon>Eukaryota</taxon>
        <taxon>Metazoa</taxon>
        <taxon>Ecdysozoa</taxon>
        <taxon>Arthropoda</taxon>
        <taxon>Crustacea</taxon>
        <taxon>Multicrustacea</taxon>
        <taxon>Malacostraca</taxon>
        <taxon>Eumalacostraca</taxon>
        <taxon>Eucarida</taxon>
        <taxon>Decapoda</taxon>
        <taxon>Pleocyemata</taxon>
        <taxon>Brachyura</taxon>
        <taxon>Eubrachyura</taxon>
        <taxon>Portunoidea</taxon>
        <taxon>Portunidae</taxon>
        <taxon>Portuninae</taxon>
        <taxon>Portunus</taxon>
    </lineage>
</organism>
<dbReference type="EMBL" id="VSRR010003630">
    <property type="protein sequence ID" value="MPC36902.1"/>
    <property type="molecule type" value="Genomic_DNA"/>
</dbReference>
<dbReference type="AlphaFoldDB" id="A0A5B7ERW3"/>